<dbReference type="PANTHER" id="PTHR38593">
    <property type="entry name" value="BLR2558 PROTEIN"/>
    <property type="match status" value="1"/>
</dbReference>
<evidence type="ECO:0000313" key="5">
    <source>
        <dbReference type="Proteomes" id="UP000028725"/>
    </source>
</evidence>
<dbReference type="OrthoDB" id="5515244at2"/>
<evidence type="ECO:0000256" key="1">
    <source>
        <dbReference type="SAM" id="MobiDB-lite"/>
    </source>
</evidence>
<evidence type="ECO:0000259" key="3">
    <source>
        <dbReference type="Pfam" id="PF13628"/>
    </source>
</evidence>
<feature type="domain" description="DUF4142" evidence="3">
    <location>
        <begin position="44"/>
        <end position="104"/>
    </location>
</feature>
<dbReference type="Gene3D" id="1.20.1260.10">
    <property type="match status" value="1"/>
</dbReference>
<keyword evidence="5" id="KW-1185">Reference proteome</keyword>
<dbReference type="EMBL" id="JMCB01000014">
    <property type="protein sequence ID" value="KFE64303.1"/>
    <property type="molecule type" value="Genomic_DNA"/>
</dbReference>
<feature type="domain" description="DUF4142" evidence="3">
    <location>
        <begin position="148"/>
        <end position="215"/>
    </location>
</feature>
<dbReference type="Pfam" id="PF13628">
    <property type="entry name" value="DUF4142"/>
    <property type="match status" value="2"/>
</dbReference>
<organism evidence="4 5">
    <name type="scientific">Hyalangium minutum</name>
    <dbReference type="NCBI Taxonomy" id="394096"/>
    <lineage>
        <taxon>Bacteria</taxon>
        <taxon>Pseudomonadati</taxon>
        <taxon>Myxococcota</taxon>
        <taxon>Myxococcia</taxon>
        <taxon>Myxococcales</taxon>
        <taxon>Cystobacterineae</taxon>
        <taxon>Archangiaceae</taxon>
        <taxon>Hyalangium</taxon>
    </lineage>
</organism>
<dbReference type="AlphaFoldDB" id="A0A085W9E0"/>
<dbReference type="InterPro" id="IPR025419">
    <property type="entry name" value="DUF4142"/>
</dbReference>
<keyword evidence="2" id="KW-0732">Signal</keyword>
<feature type="signal peptide" evidence="2">
    <location>
        <begin position="1"/>
        <end position="23"/>
    </location>
</feature>
<feature type="region of interest" description="Disordered" evidence="1">
    <location>
        <begin position="117"/>
        <end position="138"/>
    </location>
</feature>
<accession>A0A085W9E0</accession>
<comment type="caution">
    <text evidence="4">The sequence shown here is derived from an EMBL/GenBank/DDBJ whole genome shotgun (WGS) entry which is preliminary data.</text>
</comment>
<protein>
    <recommendedName>
        <fullName evidence="3">DUF4142 domain-containing protein</fullName>
    </recommendedName>
</protein>
<evidence type="ECO:0000313" key="4">
    <source>
        <dbReference type="EMBL" id="KFE64303.1"/>
    </source>
</evidence>
<feature type="chain" id="PRO_5001799529" description="DUF4142 domain-containing protein" evidence="2">
    <location>
        <begin position="24"/>
        <end position="220"/>
    </location>
</feature>
<dbReference type="PANTHER" id="PTHR38593:SF1">
    <property type="entry name" value="BLR2558 PROTEIN"/>
    <property type="match status" value="1"/>
</dbReference>
<proteinExistence type="predicted"/>
<dbReference type="InterPro" id="IPR012347">
    <property type="entry name" value="Ferritin-like"/>
</dbReference>
<evidence type="ECO:0000256" key="2">
    <source>
        <dbReference type="SAM" id="SignalP"/>
    </source>
</evidence>
<gene>
    <name evidence="4" type="ORF">DB31_2097</name>
</gene>
<reference evidence="4 5" key="1">
    <citation type="submission" date="2014-04" db="EMBL/GenBank/DDBJ databases">
        <title>Genome assembly of Hyalangium minutum DSM 14724.</title>
        <authorList>
            <person name="Sharma G."/>
            <person name="Subramanian S."/>
        </authorList>
    </citation>
    <scope>NUCLEOTIDE SEQUENCE [LARGE SCALE GENOMIC DNA]</scope>
    <source>
        <strain evidence="4 5">DSM 14724</strain>
    </source>
</reference>
<dbReference type="RefSeq" id="WP_044194349.1">
    <property type="nucleotide sequence ID" value="NZ_JMCB01000014.1"/>
</dbReference>
<dbReference type="STRING" id="394096.DB31_2097"/>
<name>A0A085W9E0_9BACT</name>
<dbReference type="PROSITE" id="PS51257">
    <property type="entry name" value="PROKAR_LIPOPROTEIN"/>
    <property type="match status" value="1"/>
</dbReference>
<dbReference type="Proteomes" id="UP000028725">
    <property type="component" value="Unassembled WGS sequence"/>
</dbReference>
<sequence>MKLKHCLLGVGLLGVLGMGGACAHGRQESARKAQEKVQETVAKKAAFVDQLGLIDQKEIALADLALEKSTDIQVRALAHQLREHHQQQLATLERYARTQALSLALVDLSYQTGVGGAGGAGMEGRPQGAPQTSASSDRQVEKQIHQFSKSLREISGKHGRDFDKAFLEEVRKDQQQALELTEKGLKQYEGDPALVLLLSRNRPLFEQQEAHARRLREAIG</sequence>